<protein>
    <submittedName>
        <fullName evidence="1">Uncharacterized protein</fullName>
    </submittedName>
</protein>
<proteinExistence type="predicted"/>
<sequence length="146" mass="17290">MGLVDGRHHEILPCLNSVFFFIKISISVSSNQKIEYDYIYQDQTNIIIPQTEVLLKQHIKPNLKYNQKNQGRNHRNIQEYGRCSNQYLQDMYGDLYITYCCQSNTFQKYTLVEVQTFQTLFQLKMGKHLNQMPDGVNKRRSTSRGR</sequence>
<dbReference type="EMBL" id="CAJJDP010000124">
    <property type="protein sequence ID" value="CAD8201462.1"/>
    <property type="molecule type" value="Genomic_DNA"/>
</dbReference>
<evidence type="ECO:0000313" key="1">
    <source>
        <dbReference type="EMBL" id="CAD8201462.1"/>
    </source>
</evidence>
<name>A0A8S1XLW0_PAROT</name>
<accession>A0A8S1XLW0</accession>
<comment type="caution">
    <text evidence="1">The sequence shown here is derived from an EMBL/GenBank/DDBJ whole genome shotgun (WGS) entry which is preliminary data.</text>
</comment>
<keyword evidence="2" id="KW-1185">Reference proteome</keyword>
<dbReference type="AlphaFoldDB" id="A0A8S1XLW0"/>
<reference evidence="1" key="1">
    <citation type="submission" date="2021-01" db="EMBL/GenBank/DDBJ databases">
        <authorList>
            <consortium name="Genoscope - CEA"/>
            <person name="William W."/>
        </authorList>
    </citation>
    <scope>NUCLEOTIDE SEQUENCE</scope>
</reference>
<dbReference type="Proteomes" id="UP000683925">
    <property type="component" value="Unassembled WGS sequence"/>
</dbReference>
<evidence type="ECO:0000313" key="2">
    <source>
        <dbReference type="Proteomes" id="UP000683925"/>
    </source>
</evidence>
<organism evidence="1 2">
    <name type="scientific">Paramecium octaurelia</name>
    <dbReference type="NCBI Taxonomy" id="43137"/>
    <lineage>
        <taxon>Eukaryota</taxon>
        <taxon>Sar</taxon>
        <taxon>Alveolata</taxon>
        <taxon>Ciliophora</taxon>
        <taxon>Intramacronucleata</taxon>
        <taxon>Oligohymenophorea</taxon>
        <taxon>Peniculida</taxon>
        <taxon>Parameciidae</taxon>
        <taxon>Paramecium</taxon>
    </lineage>
</organism>
<gene>
    <name evidence="1" type="ORF">POCTA_138.1.T1240129</name>
</gene>